<evidence type="ECO:0000313" key="1">
    <source>
        <dbReference type="EMBL" id="KAF6104448.1"/>
    </source>
</evidence>
<comment type="caution">
    <text evidence="1">The sequence shown here is derived from an EMBL/GenBank/DDBJ whole genome shotgun (WGS) entry which is preliminary data.</text>
</comment>
<dbReference type="Proteomes" id="UP000664940">
    <property type="component" value="Unassembled WGS sequence"/>
</dbReference>
<organism evidence="1 2">
    <name type="scientific">Phyllostomus discolor</name>
    <name type="common">pale spear-nosed bat</name>
    <dbReference type="NCBI Taxonomy" id="89673"/>
    <lineage>
        <taxon>Eukaryota</taxon>
        <taxon>Metazoa</taxon>
        <taxon>Chordata</taxon>
        <taxon>Craniata</taxon>
        <taxon>Vertebrata</taxon>
        <taxon>Euteleostomi</taxon>
        <taxon>Mammalia</taxon>
        <taxon>Eutheria</taxon>
        <taxon>Laurasiatheria</taxon>
        <taxon>Chiroptera</taxon>
        <taxon>Yangochiroptera</taxon>
        <taxon>Phyllostomidae</taxon>
        <taxon>Phyllostominae</taxon>
        <taxon>Phyllostomus</taxon>
    </lineage>
</organism>
<dbReference type="EMBL" id="JABVXQ010000006">
    <property type="protein sequence ID" value="KAF6104448.1"/>
    <property type="molecule type" value="Genomic_DNA"/>
</dbReference>
<dbReference type="AlphaFoldDB" id="A0A833ZXN4"/>
<name>A0A833ZXN4_9CHIR</name>
<accession>A0A833ZXN4</accession>
<proteinExistence type="predicted"/>
<reference evidence="1 2" key="1">
    <citation type="journal article" date="2020" name="Nature">
        <title>Six reference-quality genomes reveal evolution of bat adaptations.</title>
        <authorList>
            <person name="Jebb D."/>
            <person name="Huang Z."/>
            <person name="Pippel M."/>
            <person name="Hughes G.M."/>
            <person name="Lavrichenko K."/>
            <person name="Devanna P."/>
            <person name="Winkler S."/>
            <person name="Jermiin L.S."/>
            <person name="Skirmuntt E.C."/>
            <person name="Katzourakis A."/>
            <person name="Burkitt-Gray L."/>
            <person name="Ray D.A."/>
            <person name="Sullivan K.A.M."/>
            <person name="Roscito J.G."/>
            <person name="Kirilenko B.M."/>
            <person name="Davalos L.M."/>
            <person name="Corthals A.P."/>
            <person name="Power M.L."/>
            <person name="Jones G."/>
            <person name="Ransome R.D."/>
            <person name="Dechmann D.K.N."/>
            <person name="Locatelli A.G."/>
            <person name="Puechmaille S.J."/>
            <person name="Fedrigo O."/>
            <person name="Jarvis E.D."/>
            <person name="Hiller M."/>
            <person name="Vernes S.C."/>
            <person name="Myers E.W."/>
            <person name="Teeling E.C."/>
        </authorList>
    </citation>
    <scope>NUCLEOTIDE SEQUENCE [LARGE SCALE GENOMIC DNA]</scope>
    <source>
        <strain evidence="1">Bat1K_MPI-CBG_1</strain>
    </source>
</reference>
<evidence type="ECO:0000313" key="2">
    <source>
        <dbReference type="Proteomes" id="UP000664940"/>
    </source>
</evidence>
<gene>
    <name evidence="1" type="ORF">HJG60_011378</name>
</gene>
<protein>
    <submittedName>
        <fullName evidence="1">Uncharacterized protein</fullName>
    </submittedName>
</protein>
<sequence>MGPFSCLFDDGCLPQGTSWPGHVTLPHPPWHAGPFPAEWSRPLPEEGGVGTGCVQWPEAPRWLRASPVLAQVSPGAAKEHWPRPDARAIVGKRVAGKMHFIQRFLLQGRCVPPTVCEYSLTS</sequence>